<keyword evidence="3" id="KW-1185">Reference proteome</keyword>
<sequence length="189" mass="21402">MSDGPHYSLNMRKAWKRVAEKGDTHACSISEVKDALADALAADFKYENGSESIDKIKDILSNPQGDLLSNNPVEQLEQNRLQFSGHELSERFIDHIQEALLDGNRGEMAVTIGVENALAERSMRYVRSIEEHYLREDSRARSTFLRSRLDQAIRQSSFHEITSELSNSGNSSWKQKSIKKNDIDQGVSF</sequence>
<accession>A0A1C3RHI8</accession>
<dbReference type="AlphaFoldDB" id="A0A1C3RHI8"/>
<evidence type="ECO:0000313" key="3">
    <source>
        <dbReference type="Proteomes" id="UP000231658"/>
    </source>
</evidence>
<dbReference type="EMBL" id="FLYE01000023">
    <property type="protein sequence ID" value="SCA56746.1"/>
    <property type="molecule type" value="Genomic_DNA"/>
</dbReference>
<organism evidence="2 3">
    <name type="scientific">Candidatus Terasakiella magnetica</name>
    <dbReference type="NCBI Taxonomy" id="1867952"/>
    <lineage>
        <taxon>Bacteria</taxon>
        <taxon>Pseudomonadati</taxon>
        <taxon>Pseudomonadota</taxon>
        <taxon>Alphaproteobacteria</taxon>
        <taxon>Rhodospirillales</taxon>
        <taxon>Terasakiellaceae</taxon>
        <taxon>Terasakiella</taxon>
    </lineage>
</organism>
<reference evidence="2 3" key="1">
    <citation type="submission" date="2016-07" db="EMBL/GenBank/DDBJ databases">
        <authorList>
            <person name="Lefevre C.T."/>
        </authorList>
    </citation>
    <scope>NUCLEOTIDE SEQUENCE [LARGE SCALE GENOMIC DNA]</scope>
    <source>
        <strain evidence="2">PR1</strain>
    </source>
</reference>
<feature type="region of interest" description="Disordered" evidence="1">
    <location>
        <begin position="164"/>
        <end position="189"/>
    </location>
</feature>
<name>A0A1C3RHI8_9PROT</name>
<proteinExistence type="predicted"/>
<feature type="compositionally biased region" description="Polar residues" evidence="1">
    <location>
        <begin position="164"/>
        <end position="175"/>
    </location>
</feature>
<dbReference type="RefSeq" id="WP_069188823.1">
    <property type="nucleotide sequence ID" value="NZ_FLYE01000023.1"/>
</dbReference>
<dbReference type="OrthoDB" id="7594106at2"/>
<evidence type="ECO:0000313" key="2">
    <source>
        <dbReference type="EMBL" id="SCA56746.1"/>
    </source>
</evidence>
<protein>
    <submittedName>
        <fullName evidence="2">Uncharacterized protein</fullName>
    </submittedName>
</protein>
<dbReference type="STRING" id="1867952.MTBPR1_30116"/>
<dbReference type="Proteomes" id="UP000231658">
    <property type="component" value="Unassembled WGS sequence"/>
</dbReference>
<evidence type="ECO:0000256" key="1">
    <source>
        <dbReference type="SAM" id="MobiDB-lite"/>
    </source>
</evidence>
<gene>
    <name evidence="2" type="ORF">MTBPR1_30116</name>
</gene>